<keyword evidence="2" id="KW-0805">Transcription regulation</keyword>
<proteinExistence type="predicted"/>
<evidence type="ECO:0000313" key="8">
    <source>
        <dbReference type="EMBL" id="MBK7422270.1"/>
    </source>
</evidence>
<gene>
    <name evidence="8" type="ORF">IPJ48_03760</name>
</gene>
<dbReference type="InterPro" id="IPR000792">
    <property type="entry name" value="Tscrpt_reg_LuxR_C"/>
</dbReference>
<evidence type="ECO:0000256" key="4">
    <source>
        <dbReference type="ARBA" id="ARBA00023163"/>
    </source>
</evidence>
<feature type="modified residue" description="4-aspartylphosphate" evidence="5">
    <location>
        <position position="54"/>
    </location>
</feature>
<evidence type="ECO:0000313" key="9">
    <source>
        <dbReference type="Proteomes" id="UP000886602"/>
    </source>
</evidence>
<evidence type="ECO:0000259" key="7">
    <source>
        <dbReference type="PROSITE" id="PS50110"/>
    </source>
</evidence>
<protein>
    <submittedName>
        <fullName evidence="8">Response regulator transcription factor</fullName>
    </submittedName>
</protein>
<dbReference type="SUPFAM" id="SSF52172">
    <property type="entry name" value="CheY-like"/>
    <property type="match status" value="1"/>
</dbReference>
<dbReference type="EMBL" id="JADJNC010000005">
    <property type="protein sequence ID" value="MBK7422270.1"/>
    <property type="molecule type" value="Genomic_DNA"/>
</dbReference>
<evidence type="ECO:0000256" key="5">
    <source>
        <dbReference type="PROSITE-ProRule" id="PRU00169"/>
    </source>
</evidence>
<keyword evidence="4" id="KW-0804">Transcription</keyword>
<dbReference type="SUPFAM" id="SSF46894">
    <property type="entry name" value="C-terminal effector domain of the bipartite response regulators"/>
    <property type="match status" value="1"/>
</dbReference>
<organism evidence="8 9">
    <name type="scientific">Candidatus Propionivibrio dominans</name>
    <dbReference type="NCBI Taxonomy" id="2954373"/>
    <lineage>
        <taxon>Bacteria</taxon>
        <taxon>Pseudomonadati</taxon>
        <taxon>Pseudomonadota</taxon>
        <taxon>Betaproteobacteria</taxon>
        <taxon>Rhodocyclales</taxon>
        <taxon>Rhodocyclaceae</taxon>
        <taxon>Propionivibrio</taxon>
    </lineage>
</organism>
<dbReference type="PROSITE" id="PS50110">
    <property type="entry name" value="RESPONSE_REGULATORY"/>
    <property type="match status" value="1"/>
</dbReference>
<feature type="domain" description="HTH luxR-type" evidence="6">
    <location>
        <begin position="142"/>
        <end position="206"/>
    </location>
</feature>
<comment type="caution">
    <text evidence="8">The sequence shown here is derived from an EMBL/GenBank/DDBJ whole genome shotgun (WGS) entry which is preliminary data.</text>
</comment>
<dbReference type="GO" id="GO:0003677">
    <property type="term" value="F:DNA binding"/>
    <property type="evidence" value="ECO:0007669"/>
    <property type="project" value="UniProtKB-KW"/>
</dbReference>
<name>A0A9D7IBV2_9RHOO</name>
<dbReference type="Pfam" id="PF00196">
    <property type="entry name" value="GerE"/>
    <property type="match status" value="1"/>
</dbReference>
<dbReference type="SMART" id="SM00421">
    <property type="entry name" value="HTH_LUXR"/>
    <property type="match status" value="1"/>
</dbReference>
<dbReference type="PANTHER" id="PTHR43214">
    <property type="entry name" value="TWO-COMPONENT RESPONSE REGULATOR"/>
    <property type="match status" value="1"/>
</dbReference>
<dbReference type="Proteomes" id="UP000886602">
    <property type="component" value="Unassembled WGS sequence"/>
</dbReference>
<reference evidence="8" key="1">
    <citation type="submission" date="2020-10" db="EMBL/GenBank/DDBJ databases">
        <title>Connecting structure to function with the recovery of over 1000 high-quality activated sludge metagenome-assembled genomes encoding full-length rRNA genes using long-read sequencing.</title>
        <authorList>
            <person name="Singleton C.M."/>
            <person name="Petriglieri F."/>
            <person name="Kristensen J.M."/>
            <person name="Kirkegaard R.H."/>
            <person name="Michaelsen T.Y."/>
            <person name="Andersen M.H."/>
            <person name="Karst S.M."/>
            <person name="Dueholm M.S."/>
            <person name="Nielsen P.H."/>
            <person name="Albertsen M."/>
        </authorList>
    </citation>
    <scope>NUCLEOTIDE SEQUENCE</scope>
    <source>
        <strain evidence="8">EsbW_18-Q3-R4-48_MAXAC.044</strain>
    </source>
</reference>
<dbReference type="Pfam" id="PF00072">
    <property type="entry name" value="Response_reg"/>
    <property type="match status" value="1"/>
</dbReference>
<evidence type="ECO:0000259" key="6">
    <source>
        <dbReference type="PROSITE" id="PS50043"/>
    </source>
</evidence>
<dbReference type="Gene3D" id="3.40.50.2300">
    <property type="match status" value="1"/>
</dbReference>
<dbReference type="InterPro" id="IPR011006">
    <property type="entry name" value="CheY-like_superfamily"/>
</dbReference>
<keyword evidence="3" id="KW-0238">DNA-binding</keyword>
<dbReference type="GO" id="GO:0000160">
    <property type="term" value="P:phosphorelay signal transduction system"/>
    <property type="evidence" value="ECO:0007669"/>
    <property type="project" value="InterPro"/>
</dbReference>
<evidence type="ECO:0000256" key="2">
    <source>
        <dbReference type="ARBA" id="ARBA00023015"/>
    </source>
</evidence>
<dbReference type="InterPro" id="IPR001789">
    <property type="entry name" value="Sig_transdc_resp-reg_receiver"/>
</dbReference>
<evidence type="ECO:0000256" key="3">
    <source>
        <dbReference type="ARBA" id="ARBA00023125"/>
    </source>
</evidence>
<dbReference type="InterPro" id="IPR039420">
    <property type="entry name" value="WalR-like"/>
</dbReference>
<dbReference type="InterPro" id="IPR016032">
    <property type="entry name" value="Sig_transdc_resp-reg_C-effctor"/>
</dbReference>
<dbReference type="PANTHER" id="PTHR43214:SF41">
    <property type="entry name" value="NITRATE_NITRITE RESPONSE REGULATOR PROTEIN NARP"/>
    <property type="match status" value="1"/>
</dbReference>
<accession>A0A9D7IBV2</accession>
<dbReference type="AlphaFoldDB" id="A0A9D7IBV2"/>
<feature type="domain" description="Response regulatory" evidence="7">
    <location>
        <begin position="3"/>
        <end position="119"/>
    </location>
</feature>
<keyword evidence="1 5" id="KW-0597">Phosphoprotein</keyword>
<dbReference type="CDD" id="cd06170">
    <property type="entry name" value="LuxR_C_like"/>
    <property type="match status" value="1"/>
</dbReference>
<dbReference type="GO" id="GO:0006355">
    <property type="term" value="P:regulation of DNA-templated transcription"/>
    <property type="evidence" value="ECO:0007669"/>
    <property type="project" value="InterPro"/>
</dbReference>
<dbReference type="SMART" id="SM00448">
    <property type="entry name" value="REC"/>
    <property type="match status" value="1"/>
</dbReference>
<dbReference type="CDD" id="cd17535">
    <property type="entry name" value="REC_NarL-like"/>
    <property type="match status" value="1"/>
</dbReference>
<sequence>MIRILIADDHTLMRDGLKQILATAGDMVVAGEASDGFQTIDQVRGGDWDLLLLDMSMPGRSGVELIKQIKAEKPRLPILVLSMHKESEYAVRSIRAAPPGICARTVHPRQLLNAIREVAAGGRFIIPDLASDLAFSLIQRDDQPLHAALSDREYMILRKLTAGRGISEIAQLNLSAKTVSTYKARVLQKMEMSSVADLIRYGLKHDLLDNPALTDPLGGFP</sequence>
<dbReference type="InterPro" id="IPR058245">
    <property type="entry name" value="NreC/VraR/RcsB-like_REC"/>
</dbReference>
<evidence type="ECO:0000256" key="1">
    <source>
        <dbReference type="ARBA" id="ARBA00022553"/>
    </source>
</evidence>
<dbReference type="PROSITE" id="PS50043">
    <property type="entry name" value="HTH_LUXR_2"/>
    <property type="match status" value="1"/>
</dbReference>